<evidence type="ECO:0000313" key="3">
    <source>
        <dbReference type="EMBL" id="AGT80094.1"/>
    </source>
</evidence>
<dbReference type="AlphaFoldDB" id="T1UMQ0"/>
<sequence>MKNTAALFVLITLSTILYSHAQLVITTESTGKQTTVVNNSSSGGNGNGEPESYGKKRISIKKYPDEDNGNWEPDSYEKKKSFIKEYPDEENGYGEPECLQITCGQLFIPLPPVPKVMNSLPSKSTMRLVQESFNSLVVFSFLTLLF</sequence>
<dbReference type="EMBL" id="KF018016">
    <property type="protein sequence ID" value="AGT80094.1"/>
    <property type="molecule type" value="Genomic_DNA"/>
</dbReference>
<keyword evidence="2" id="KW-0732">Signal</keyword>
<feature type="signal peptide" evidence="2">
    <location>
        <begin position="1"/>
        <end position="21"/>
    </location>
</feature>
<feature type="chain" id="PRO_5004584950" evidence="2">
    <location>
        <begin position="22"/>
        <end position="146"/>
    </location>
</feature>
<accession>T1UMQ0</accession>
<name>T1UMQ0_9BASI</name>
<proteinExistence type="predicted"/>
<reference evidence="3" key="1">
    <citation type="submission" date="2013-04" db="EMBL/GenBank/DDBJ databases">
        <title>Genome annotation of the coffee rust (Hemileia vastatrix) contributes to the gene repertoire catalogue of the Pucciniales.</title>
        <authorList>
            <person name="Cristancho M.M."/>
            <person name="Botero D.O."/>
            <person name="Giraldo W.G."/>
            <person name="Tabima J.F."/>
            <person name="Riano-Pachon D.M."/>
            <person name="Escobar C."/>
            <person name="Rozo Y.I."/>
            <person name="Rivera L.F."/>
            <person name="Restrepo S."/>
            <person name="Gaitan A.L."/>
        </authorList>
    </citation>
    <scope>NUCLEOTIDE SEQUENCE</scope>
</reference>
<dbReference type="VEuPathDB" id="FungiDB:HVAS_10009500"/>
<evidence type="ECO:0000256" key="2">
    <source>
        <dbReference type="SAM" id="SignalP"/>
    </source>
</evidence>
<protein>
    <submittedName>
        <fullName evidence="3">Putative secreted protein</fullName>
    </submittedName>
</protein>
<organism evidence="3">
    <name type="scientific">Hemileia vastatrix</name>
    <dbReference type="NCBI Taxonomy" id="203904"/>
    <lineage>
        <taxon>Eukaryota</taxon>
        <taxon>Fungi</taxon>
        <taxon>Dikarya</taxon>
        <taxon>Basidiomycota</taxon>
        <taxon>Pucciniomycotina</taxon>
        <taxon>Pucciniomycetes</taxon>
        <taxon>Pucciniales</taxon>
        <taxon>Zaghouaniaceae</taxon>
        <taxon>Hemileia</taxon>
    </lineage>
</organism>
<feature type="region of interest" description="Disordered" evidence="1">
    <location>
        <begin position="34"/>
        <end position="57"/>
    </location>
</feature>
<evidence type="ECO:0000256" key="1">
    <source>
        <dbReference type="SAM" id="MobiDB-lite"/>
    </source>
</evidence>